<protein>
    <recommendedName>
        <fullName evidence="1">Reverse transcriptase Ty1/copia-type domain-containing protein</fullName>
    </recommendedName>
</protein>
<name>A0AAD4ZL57_PRUDU</name>
<accession>A0AAD4ZL57</accession>
<feature type="domain" description="Reverse transcriptase Ty1/copia-type" evidence="1">
    <location>
        <begin position="11"/>
        <end position="76"/>
    </location>
</feature>
<comment type="caution">
    <text evidence="2">The sequence shown here is derived from an EMBL/GenBank/DDBJ whole genome shotgun (WGS) entry which is preliminary data.</text>
</comment>
<sequence>MSAEFTALICNGTWELVPPNPHHNLIGCKWVFHIKCHPDGAIDRYKARLVAKGFYQRPDIDFFDTFSPVVKPTTIRPPGFIDPNFPGHVCKLRKALYGLKQASCAWRFSVKDLGSLNSFLDVEVVPTTTGLFLSQHKYIFDLLSKAHMDGAKEVSTPMTTSNSLVLHDGSPPTDATKYCQLVGALQYLSLTLPNITFCYQQDL</sequence>
<dbReference type="InterPro" id="IPR013103">
    <property type="entry name" value="RVT_2"/>
</dbReference>
<evidence type="ECO:0000313" key="3">
    <source>
        <dbReference type="Proteomes" id="UP001054821"/>
    </source>
</evidence>
<proteinExistence type="predicted"/>
<dbReference type="EMBL" id="JAJFAZ020000001">
    <property type="protein sequence ID" value="KAI5350080.1"/>
    <property type="molecule type" value="Genomic_DNA"/>
</dbReference>
<evidence type="ECO:0000259" key="1">
    <source>
        <dbReference type="Pfam" id="PF07727"/>
    </source>
</evidence>
<dbReference type="AlphaFoldDB" id="A0AAD4ZL57"/>
<keyword evidence="3" id="KW-1185">Reference proteome</keyword>
<evidence type="ECO:0000313" key="2">
    <source>
        <dbReference type="EMBL" id="KAI5350080.1"/>
    </source>
</evidence>
<gene>
    <name evidence="2" type="ORF">L3X38_002971</name>
</gene>
<dbReference type="Proteomes" id="UP001054821">
    <property type="component" value="Chromosome 1"/>
</dbReference>
<dbReference type="Pfam" id="PF07727">
    <property type="entry name" value="RVT_2"/>
    <property type="match status" value="1"/>
</dbReference>
<organism evidence="2 3">
    <name type="scientific">Prunus dulcis</name>
    <name type="common">Almond</name>
    <name type="synonym">Amygdalus dulcis</name>
    <dbReference type="NCBI Taxonomy" id="3755"/>
    <lineage>
        <taxon>Eukaryota</taxon>
        <taxon>Viridiplantae</taxon>
        <taxon>Streptophyta</taxon>
        <taxon>Embryophyta</taxon>
        <taxon>Tracheophyta</taxon>
        <taxon>Spermatophyta</taxon>
        <taxon>Magnoliopsida</taxon>
        <taxon>eudicotyledons</taxon>
        <taxon>Gunneridae</taxon>
        <taxon>Pentapetalae</taxon>
        <taxon>rosids</taxon>
        <taxon>fabids</taxon>
        <taxon>Rosales</taxon>
        <taxon>Rosaceae</taxon>
        <taxon>Amygdaloideae</taxon>
        <taxon>Amygdaleae</taxon>
        <taxon>Prunus</taxon>
    </lineage>
</organism>
<dbReference type="SUPFAM" id="SSF56672">
    <property type="entry name" value="DNA/RNA polymerases"/>
    <property type="match status" value="1"/>
</dbReference>
<dbReference type="InterPro" id="IPR043502">
    <property type="entry name" value="DNA/RNA_pol_sf"/>
</dbReference>
<reference evidence="2 3" key="1">
    <citation type="journal article" date="2022" name="G3 (Bethesda)">
        <title>Whole-genome sequence and methylome profiling of the almond [Prunus dulcis (Mill.) D.A. Webb] cultivar 'Nonpareil'.</title>
        <authorList>
            <person name="D'Amico-Willman K.M."/>
            <person name="Ouma W.Z."/>
            <person name="Meulia T."/>
            <person name="Sideli G.M."/>
            <person name="Gradziel T.M."/>
            <person name="Fresnedo-Ramirez J."/>
        </authorList>
    </citation>
    <scope>NUCLEOTIDE SEQUENCE [LARGE SCALE GENOMIC DNA]</scope>
    <source>
        <strain evidence="2">Clone GOH B32 T37-40</strain>
    </source>
</reference>